<evidence type="ECO:0000313" key="2">
    <source>
        <dbReference type="Proteomes" id="UP001458880"/>
    </source>
</evidence>
<gene>
    <name evidence="1" type="ORF">QE152_g15469</name>
</gene>
<proteinExistence type="predicted"/>
<sequence>MVAKIFILISLEDECNYDSLLVAPGGGKYGSALVAAAGSYHGSDLVPRTPGSKGNPDCIALPTIRRNRGMAAVAPLWGPMSPSSAANLLVVAPVT</sequence>
<evidence type="ECO:0000313" key="1">
    <source>
        <dbReference type="EMBL" id="KAK9730114.1"/>
    </source>
</evidence>
<reference evidence="1 2" key="1">
    <citation type="journal article" date="2024" name="BMC Genomics">
        <title>De novo assembly and annotation of Popillia japonica's genome with initial clues to its potential as an invasive pest.</title>
        <authorList>
            <person name="Cucini C."/>
            <person name="Boschi S."/>
            <person name="Funari R."/>
            <person name="Cardaioli E."/>
            <person name="Iannotti N."/>
            <person name="Marturano G."/>
            <person name="Paoli F."/>
            <person name="Bruttini M."/>
            <person name="Carapelli A."/>
            <person name="Frati F."/>
            <person name="Nardi F."/>
        </authorList>
    </citation>
    <scope>NUCLEOTIDE SEQUENCE [LARGE SCALE GENOMIC DNA]</scope>
    <source>
        <strain evidence="1">DMR45628</strain>
    </source>
</reference>
<organism evidence="1 2">
    <name type="scientific">Popillia japonica</name>
    <name type="common">Japanese beetle</name>
    <dbReference type="NCBI Taxonomy" id="7064"/>
    <lineage>
        <taxon>Eukaryota</taxon>
        <taxon>Metazoa</taxon>
        <taxon>Ecdysozoa</taxon>
        <taxon>Arthropoda</taxon>
        <taxon>Hexapoda</taxon>
        <taxon>Insecta</taxon>
        <taxon>Pterygota</taxon>
        <taxon>Neoptera</taxon>
        <taxon>Endopterygota</taxon>
        <taxon>Coleoptera</taxon>
        <taxon>Polyphaga</taxon>
        <taxon>Scarabaeiformia</taxon>
        <taxon>Scarabaeidae</taxon>
        <taxon>Rutelinae</taxon>
        <taxon>Popillia</taxon>
    </lineage>
</organism>
<dbReference type="AlphaFoldDB" id="A0AAW1L7Q1"/>
<name>A0AAW1L7Q1_POPJA</name>
<comment type="caution">
    <text evidence="1">The sequence shown here is derived from an EMBL/GenBank/DDBJ whole genome shotgun (WGS) entry which is preliminary data.</text>
</comment>
<accession>A0AAW1L7Q1</accession>
<dbReference type="EMBL" id="JASPKY010000152">
    <property type="protein sequence ID" value="KAK9730114.1"/>
    <property type="molecule type" value="Genomic_DNA"/>
</dbReference>
<protein>
    <submittedName>
        <fullName evidence="1">Uncharacterized protein</fullName>
    </submittedName>
</protein>
<keyword evidence="2" id="KW-1185">Reference proteome</keyword>
<dbReference type="Proteomes" id="UP001458880">
    <property type="component" value="Unassembled WGS sequence"/>
</dbReference>